<dbReference type="InterPro" id="IPR050534">
    <property type="entry name" value="Coronavir_polyprotein_1ab"/>
</dbReference>
<dbReference type="Pfam" id="PF13538">
    <property type="entry name" value="UvrD_C_2"/>
    <property type="match status" value="1"/>
</dbReference>
<dbReference type="EMBL" id="CP005933">
    <property type="protein sequence ID" value="AIA34371.1"/>
    <property type="molecule type" value="Genomic_DNA"/>
</dbReference>
<evidence type="ECO:0000259" key="3">
    <source>
        <dbReference type="Pfam" id="PF13538"/>
    </source>
</evidence>
<reference evidence="5 6" key="1">
    <citation type="submission" date="2013-04" db="EMBL/GenBank/DDBJ databases">
        <authorList>
            <person name="Lin L."/>
            <person name="Zeng Z."/>
            <person name="Xie J."/>
            <person name="Luo L."/>
            <person name="Yang Z."/>
            <person name="Liang W."/>
            <person name="Lin H."/>
            <person name="Dong C."/>
            <person name="Sun Y."/>
        </authorList>
    </citation>
    <scope>NUCLEOTIDE SEQUENCE [LARGE SCALE GENOMIC DNA]</scope>
    <source>
        <strain evidence="5 6">CQ-W70</strain>
    </source>
</reference>
<dbReference type="KEGG" id="mbq:K668_04005"/>
<sequence length="756" mass="87223">MIVSSNSNQELIKLKGKFLTIKWSGADSSGTRELWIFESISDKERYFIYSSKQGIKSSCFYDIEIKAKSFKRSKYQNQSYELISCKIVSPDNDSDVEKMLVSNVSGLGVKGIQKIKKELNLSSIKELFKDVTVVQNVLKTAVYENLKAFIESFDQKDYDFFYENGLLKLYDKLHTKFENKDFVSRYKNGGDPYELYVDHWIDFKLVDAFASIINPELDAYKKVRAFTYKILRTNFSSLCSMYYDDTPLYRQLWNFYDLYRNDNSDNSTLFEQSYIVSLLGILLGKYSISNDLIIESLKIMIQRGEIYFDNLSKRLSLNEIYEQELFISKKLIKIRDQEIKKQIIPLPSQNLSNEQKEAYSSALNNPISVITGYPGTGKSYLIAYIVETLLEGKYYKKKDIAVLTPTGRASTILTYKTGIEAKTIHSFLKLSKPDEDESFIESFEKENPVKVVVVDEFSMVSLPIFYELLKICKSIEKLILVGDRDQLPCIGKGNLLEDIINSQKFPTFVLKEVHRTDKIDIFDHFISINENKVPNLNTANVKFIEQNGTQFLNNIVRIYEEKTNKYSIDNVIILLPSYLELGQPGINEVNKRLQDWNVKRTGAKKNLFIYNNLTLFIGDRVIQTINDYDKNVFNGEIGIVEEITSNNRNGHIIVAFGNGKKIKYTKSEILENLSLAYAITVHKFQGSEASCVIFGILKNRVEHMFTKKFMYTAVSRAKEELLLLGSMDLYTQKIQSPNADLKYYTNLKMLIEKEAE</sequence>
<dbReference type="PANTHER" id="PTHR43788:SF6">
    <property type="entry name" value="DNA HELICASE B"/>
    <property type="match status" value="1"/>
</dbReference>
<dbReference type="HOGENOM" id="CLU_007524_0_1_14"/>
<dbReference type="CDD" id="cd17933">
    <property type="entry name" value="DEXSc_RecD-like"/>
    <property type="match status" value="1"/>
</dbReference>
<proteinExistence type="predicted"/>
<dbReference type="GO" id="GO:0005524">
    <property type="term" value="F:ATP binding"/>
    <property type="evidence" value="ECO:0007669"/>
    <property type="project" value="UniProtKB-KW"/>
</dbReference>
<evidence type="ECO:0000256" key="1">
    <source>
        <dbReference type="ARBA" id="ARBA00022741"/>
    </source>
</evidence>
<gene>
    <name evidence="5" type="ORF">K668_04005</name>
</gene>
<dbReference type="AlphaFoldDB" id="A0A059Y9H3"/>
<dbReference type="Pfam" id="PF13604">
    <property type="entry name" value="AAA_30"/>
    <property type="match status" value="1"/>
</dbReference>
<dbReference type="Proteomes" id="UP000027182">
    <property type="component" value="Chromosome"/>
</dbReference>
<dbReference type="InterPro" id="IPR041451">
    <property type="entry name" value="RecD2_SH13"/>
</dbReference>
<evidence type="ECO:0000259" key="4">
    <source>
        <dbReference type="Pfam" id="PF18335"/>
    </source>
</evidence>
<dbReference type="InterPro" id="IPR027785">
    <property type="entry name" value="UvrD-like_helicase_C"/>
</dbReference>
<dbReference type="RefSeq" id="WP_013955100.1">
    <property type="nucleotide sequence ID" value="NZ_CP005933.1"/>
</dbReference>
<dbReference type="SUPFAM" id="SSF52540">
    <property type="entry name" value="P-loop containing nucleoside triphosphate hydrolases"/>
    <property type="match status" value="1"/>
</dbReference>
<dbReference type="Gene3D" id="3.40.50.300">
    <property type="entry name" value="P-loop containing nucleotide triphosphate hydrolases"/>
    <property type="match status" value="2"/>
</dbReference>
<dbReference type="SMR" id="A0A059Y9H3"/>
<evidence type="ECO:0000313" key="6">
    <source>
        <dbReference type="Proteomes" id="UP000027182"/>
    </source>
</evidence>
<name>A0A059Y9H3_MYCBV</name>
<accession>A0A059Y9H3</accession>
<feature type="domain" description="ATP-dependent RecD2 DNA helicase SH3" evidence="4">
    <location>
        <begin position="590"/>
        <end position="656"/>
    </location>
</feature>
<feature type="domain" description="UvrD-like helicase C-terminal" evidence="3">
    <location>
        <begin position="675"/>
        <end position="723"/>
    </location>
</feature>
<dbReference type="Gene3D" id="2.30.30.940">
    <property type="match status" value="1"/>
</dbReference>
<keyword evidence="1" id="KW-0547">Nucleotide-binding</keyword>
<evidence type="ECO:0000313" key="5">
    <source>
        <dbReference type="EMBL" id="AIA34371.1"/>
    </source>
</evidence>
<evidence type="ECO:0000256" key="2">
    <source>
        <dbReference type="ARBA" id="ARBA00022840"/>
    </source>
</evidence>
<dbReference type="Pfam" id="PF18335">
    <property type="entry name" value="SH3_13"/>
    <property type="match status" value="1"/>
</dbReference>
<dbReference type="InterPro" id="IPR027417">
    <property type="entry name" value="P-loop_NTPase"/>
</dbReference>
<organism evidence="5 6">
    <name type="scientific">Mycoplasmopsis bovis CQ-W70</name>
    <dbReference type="NCBI Taxonomy" id="1316930"/>
    <lineage>
        <taxon>Bacteria</taxon>
        <taxon>Bacillati</taxon>
        <taxon>Mycoplasmatota</taxon>
        <taxon>Mycoplasmoidales</taxon>
        <taxon>Metamycoplasmataceae</taxon>
        <taxon>Mycoplasmopsis</taxon>
    </lineage>
</organism>
<protein>
    <submittedName>
        <fullName evidence="5">Exodeoxyribonuclease V subunit alpha</fullName>
    </submittedName>
</protein>
<keyword evidence="2" id="KW-0067">ATP-binding</keyword>
<dbReference type="GO" id="GO:0003678">
    <property type="term" value="F:DNA helicase activity"/>
    <property type="evidence" value="ECO:0007669"/>
    <property type="project" value="UniProtKB-ARBA"/>
</dbReference>
<dbReference type="CDD" id="cd18809">
    <property type="entry name" value="SF1_C_RecD"/>
    <property type="match status" value="1"/>
</dbReference>
<dbReference type="PANTHER" id="PTHR43788">
    <property type="entry name" value="DNA2/NAM7 HELICASE FAMILY MEMBER"/>
    <property type="match status" value="1"/>
</dbReference>